<dbReference type="RefSeq" id="WP_273619391.1">
    <property type="nucleotide sequence ID" value="NZ_CP117418.1"/>
</dbReference>
<proteinExistence type="predicted"/>
<dbReference type="PANTHER" id="PTHR43537">
    <property type="entry name" value="TRANSCRIPTIONAL REGULATOR, GNTR FAMILY"/>
    <property type="match status" value="1"/>
</dbReference>
<keyword evidence="3" id="KW-0804">Transcription</keyword>
<evidence type="ECO:0000256" key="2">
    <source>
        <dbReference type="ARBA" id="ARBA00023125"/>
    </source>
</evidence>
<dbReference type="EMBL" id="CP117418">
    <property type="protein sequence ID" value="WCT79105.1"/>
    <property type="molecule type" value="Genomic_DNA"/>
</dbReference>
<dbReference type="SUPFAM" id="SSF46785">
    <property type="entry name" value="Winged helix' DNA-binding domain"/>
    <property type="match status" value="1"/>
</dbReference>
<dbReference type="Gene3D" id="1.10.10.10">
    <property type="entry name" value="Winged helix-like DNA-binding domain superfamily/Winged helix DNA-binding domain"/>
    <property type="match status" value="1"/>
</dbReference>
<feature type="domain" description="HTH gntR-type" evidence="4">
    <location>
        <begin position="5"/>
        <end position="72"/>
    </location>
</feature>
<gene>
    <name evidence="5" type="ORF">PQ457_19010</name>
</gene>
<dbReference type="Pfam" id="PF00392">
    <property type="entry name" value="GntR"/>
    <property type="match status" value="1"/>
</dbReference>
<evidence type="ECO:0000259" key="4">
    <source>
        <dbReference type="PROSITE" id="PS50949"/>
    </source>
</evidence>
<dbReference type="PANTHER" id="PTHR43537:SF5">
    <property type="entry name" value="UXU OPERON TRANSCRIPTIONAL REGULATOR"/>
    <property type="match status" value="1"/>
</dbReference>
<keyword evidence="2" id="KW-0238">DNA-binding</keyword>
<dbReference type="InterPro" id="IPR036390">
    <property type="entry name" value="WH_DNA-bd_sf"/>
</dbReference>
<dbReference type="Proteomes" id="UP001218231">
    <property type="component" value="Plasmid unnamed1"/>
</dbReference>
<dbReference type="InterPro" id="IPR036388">
    <property type="entry name" value="WH-like_DNA-bd_sf"/>
</dbReference>
<accession>A0ABY7U3C2</accession>
<keyword evidence="1" id="KW-0805">Transcription regulation</keyword>
<sequence>MSPRPVAAERAYGLLKADVLSGRFAPGSGVIERMMADEYGVSVSPFRDAAQRLVGEAFLEIGTGGGYRVPSMTIDILRDLYHWHSHLVRLVLKMQKPLAAGANSAIEMVSVDNDHLPTVATNCFRSLANTAPNREYARALRQATDRLHIARLHEGAVLTNLEDELQMVEIATVSGSGLDRYEVLWAYHRRRIRRVARIAQLINSAKN</sequence>
<evidence type="ECO:0000256" key="1">
    <source>
        <dbReference type="ARBA" id="ARBA00023015"/>
    </source>
</evidence>
<evidence type="ECO:0000256" key="3">
    <source>
        <dbReference type="ARBA" id="ARBA00023163"/>
    </source>
</evidence>
<protein>
    <submittedName>
        <fullName evidence="5">GntR family transcriptional regulator</fullName>
    </submittedName>
</protein>
<geneLocation type="plasmid" evidence="5 6">
    <name>unnamed1</name>
</geneLocation>
<dbReference type="SMART" id="SM00345">
    <property type="entry name" value="HTH_GNTR"/>
    <property type="match status" value="1"/>
</dbReference>
<dbReference type="InterPro" id="IPR000524">
    <property type="entry name" value="Tscrpt_reg_HTH_GntR"/>
</dbReference>
<evidence type="ECO:0000313" key="5">
    <source>
        <dbReference type="EMBL" id="WCT79105.1"/>
    </source>
</evidence>
<name>A0ABY7U3C2_9SPHN</name>
<keyword evidence="5" id="KW-0614">Plasmid</keyword>
<evidence type="ECO:0000313" key="6">
    <source>
        <dbReference type="Proteomes" id="UP001218231"/>
    </source>
</evidence>
<dbReference type="PROSITE" id="PS50949">
    <property type="entry name" value="HTH_GNTR"/>
    <property type="match status" value="1"/>
</dbReference>
<reference evidence="5 6" key="1">
    <citation type="submission" date="2023-02" db="EMBL/GenBank/DDBJ databases">
        <title>Genome sequence of Novosphingobium humi KACC 19094.</title>
        <authorList>
            <person name="Kim S."/>
            <person name="Heo J."/>
            <person name="Kwon S.-W."/>
        </authorList>
    </citation>
    <scope>NUCLEOTIDE SEQUENCE [LARGE SCALE GENOMIC DNA]</scope>
    <source>
        <strain evidence="5 6">KACC 19094</strain>
        <plasmid evidence="5 6">unnamed1</plasmid>
    </source>
</reference>
<keyword evidence="6" id="KW-1185">Reference proteome</keyword>
<organism evidence="5 6">
    <name type="scientific">Novosphingobium humi</name>
    <dbReference type="NCBI Taxonomy" id="2282397"/>
    <lineage>
        <taxon>Bacteria</taxon>
        <taxon>Pseudomonadati</taxon>
        <taxon>Pseudomonadota</taxon>
        <taxon>Alphaproteobacteria</taxon>
        <taxon>Sphingomonadales</taxon>
        <taxon>Sphingomonadaceae</taxon>
        <taxon>Novosphingobium</taxon>
    </lineage>
</organism>